<keyword evidence="2" id="KW-1185">Reference proteome</keyword>
<evidence type="ECO:0000313" key="1">
    <source>
        <dbReference type="EMBL" id="KAK7538996.1"/>
    </source>
</evidence>
<accession>A0ABR1LWV0</accession>
<protein>
    <submittedName>
        <fullName evidence="1">Uncharacterized protein</fullName>
    </submittedName>
</protein>
<comment type="caution">
    <text evidence="1">The sequence shown here is derived from an EMBL/GenBank/DDBJ whole genome shotgun (WGS) entry which is preliminary data.</text>
</comment>
<gene>
    <name evidence="1" type="ORF">IWX46DRAFT_208587</name>
</gene>
<evidence type="ECO:0000313" key="2">
    <source>
        <dbReference type="Proteomes" id="UP001365128"/>
    </source>
</evidence>
<reference evidence="1 2" key="1">
    <citation type="submission" date="2024-04" db="EMBL/GenBank/DDBJ databases">
        <title>Phyllosticta paracitricarpa is synonymous to the EU quarantine fungus P. citricarpa based on phylogenomic analyses.</title>
        <authorList>
            <consortium name="Lawrence Berkeley National Laboratory"/>
            <person name="Van Ingen-Buijs V.A."/>
            <person name="Van Westerhoven A.C."/>
            <person name="Haridas S."/>
            <person name="Skiadas P."/>
            <person name="Martin F."/>
            <person name="Groenewald J.Z."/>
            <person name="Crous P.W."/>
            <person name="Seidl M.F."/>
        </authorList>
    </citation>
    <scope>NUCLEOTIDE SEQUENCE [LARGE SCALE GENOMIC DNA]</scope>
    <source>
        <strain evidence="1 2">CBS 122670</strain>
    </source>
</reference>
<sequence>MMAEIHNRSHSCHCARTGRPCCDVARDRVVLSPALVGAFFLSRRRAPRYFAITQSVPGDLNVQHELRCPVLATDRSVHEESWPARSLVRIDPLPRRPRSVAKLQHLATLGYTGQKNRADRPARPVRVVQPVGSVGAPLQVSLCTQAKRCTQDQFAPSPLPSCLLMAAAADVTRIASGAVKMQWSLSSWLVSASAVDPAFDRNCRLAPADAPAAVAV</sequence>
<dbReference type="EMBL" id="JBBPDW010000029">
    <property type="protein sequence ID" value="KAK7538996.1"/>
    <property type="molecule type" value="Genomic_DNA"/>
</dbReference>
<organism evidence="1 2">
    <name type="scientific">Phyllosticta citricarpa</name>
    <dbReference type="NCBI Taxonomy" id="55181"/>
    <lineage>
        <taxon>Eukaryota</taxon>
        <taxon>Fungi</taxon>
        <taxon>Dikarya</taxon>
        <taxon>Ascomycota</taxon>
        <taxon>Pezizomycotina</taxon>
        <taxon>Dothideomycetes</taxon>
        <taxon>Dothideomycetes incertae sedis</taxon>
        <taxon>Botryosphaeriales</taxon>
        <taxon>Phyllostictaceae</taxon>
        <taxon>Phyllosticta</taxon>
    </lineage>
</organism>
<proteinExistence type="predicted"/>
<name>A0ABR1LWV0_9PEZI</name>
<dbReference type="Proteomes" id="UP001365128">
    <property type="component" value="Unassembled WGS sequence"/>
</dbReference>